<accession>A0A5S9R0B7</accession>
<reference evidence="2 3" key="1">
    <citation type="submission" date="2019-11" db="EMBL/GenBank/DDBJ databases">
        <authorList>
            <person name="Holert J."/>
        </authorList>
    </citation>
    <scope>NUCLEOTIDE SEQUENCE [LARGE SCALE GENOMIC DNA]</scope>
    <source>
        <strain evidence="2">SB11_3</strain>
    </source>
</reference>
<gene>
    <name evidence="2" type="ORF">OPDIPICF_03232</name>
</gene>
<keyword evidence="1" id="KW-0732">Signal</keyword>
<feature type="chain" id="PRO_5025068097" evidence="1">
    <location>
        <begin position="19"/>
        <end position="114"/>
    </location>
</feature>
<sequence>MKKLFILAALAVSSFVQAGGYSYSATPTKINIIRSEGFLIFGKFGNPGECDIENEIFVEKSHSQYDHLYSTTLAAFMSGSKIQGYIHKCAPVNWHNSSKTRNVLIPQSTLTIKK</sequence>
<evidence type="ECO:0000313" key="3">
    <source>
        <dbReference type="Proteomes" id="UP000441399"/>
    </source>
</evidence>
<dbReference type="AlphaFoldDB" id="A0A5S9R0B7"/>
<name>A0A5S9R0B7_9GAMM</name>
<protein>
    <submittedName>
        <fullName evidence="2">Uncharacterized protein</fullName>
    </submittedName>
</protein>
<dbReference type="EMBL" id="CACSIO010000060">
    <property type="protein sequence ID" value="CAA0124768.1"/>
    <property type="molecule type" value="Genomic_DNA"/>
</dbReference>
<evidence type="ECO:0000313" key="2">
    <source>
        <dbReference type="EMBL" id="CAA0124768.1"/>
    </source>
</evidence>
<organism evidence="2 3">
    <name type="scientific">BD1-7 clade bacterium</name>
    <dbReference type="NCBI Taxonomy" id="2029982"/>
    <lineage>
        <taxon>Bacteria</taxon>
        <taxon>Pseudomonadati</taxon>
        <taxon>Pseudomonadota</taxon>
        <taxon>Gammaproteobacteria</taxon>
        <taxon>Cellvibrionales</taxon>
        <taxon>Spongiibacteraceae</taxon>
        <taxon>BD1-7 clade</taxon>
    </lineage>
</organism>
<keyword evidence="3" id="KW-1185">Reference proteome</keyword>
<evidence type="ECO:0000256" key="1">
    <source>
        <dbReference type="SAM" id="SignalP"/>
    </source>
</evidence>
<dbReference type="Proteomes" id="UP000441399">
    <property type="component" value="Unassembled WGS sequence"/>
</dbReference>
<dbReference type="OrthoDB" id="6267478at2"/>
<feature type="signal peptide" evidence="1">
    <location>
        <begin position="1"/>
        <end position="18"/>
    </location>
</feature>
<proteinExistence type="predicted"/>